<accession>A0ABQ8FLJ7</accession>
<dbReference type="Proteomes" id="UP001648503">
    <property type="component" value="Unassembled WGS sequence"/>
</dbReference>
<feature type="compositionally biased region" description="Low complexity" evidence="1">
    <location>
        <begin position="72"/>
        <end position="98"/>
    </location>
</feature>
<dbReference type="EMBL" id="JAFCIX010000040">
    <property type="protein sequence ID" value="KAH6600386.1"/>
    <property type="molecule type" value="Genomic_DNA"/>
</dbReference>
<gene>
    <name evidence="2" type="ORF">BASA50_002397</name>
</gene>
<organism evidence="2 3">
    <name type="scientific">Batrachochytrium salamandrivorans</name>
    <dbReference type="NCBI Taxonomy" id="1357716"/>
    <lineage>
        <taxon>Eukaryota</taxon>
        <taxon>Fungi</taxon>
        <taxon>Fungi incertae sedis</taxon>
        <taxon>Chytridiomycota</taxon>
        <taxon>Chytridiomycota incertae sedis</taxon>
        <taxon>Chytridiomycetes</taxon>
        <taxon>Rhizophydiales</taxon>
        <taxon>Rhizophydiales incertae sedis</taxon>
        <taxon>Batrachochytrium</taxon>
    </lineage>
</organism>
<evidence type="ECO:0000256" key="1">
    <source>
        <dbReference type="SAM" id="MobiDB-lite"/>
    </source>
</evidence>
<evidence type="ECO:0000313" key="2">
    <source>
        <dbReference type="EMBL" id="KAH6600386.1"/>
    </source>
</evidence>
<name>A0ABQ8FLJ7_9FUNG</name>
<feature type="region of interest" description="Disordered" evidence="1">
    <location>
        <begin position="1"/>
        <end position="100"/>
    </location>
</feature>
<protein>
    <submittedName>
        <fullName evidence="2">Uncharacterized protein</fullName>
    </submittedName>
</protein>
<feature type="compositionally biased region" description="Polar residues" evidence="1">
    <location>
        <begin position="127"/>
        <end position="143"/>
    </location>
</feature>
<feature type="region of interest" description="Disordered" evidence="1">
    <location>
        <begin position="127"/>
        <end position="164"/>
    </location>
</feature>
<proteinExistence type="predicted"/>
<reference evidence="2 3" key="1">
    <citation type="submission" date="2021-02" db="EMBL/GenBank/DDBJ databases">
        <title>Variation within the Batrachochytrium salamandrivorans European outbreak.</title>
        <authorList>
            <person name="Kelly M."/>
            <person name="Pasmans F."/>
            <person name="Shea T.P."/>
            <person name="Munoz J.F."/>
            <person name="Carranza S."/>
            <person name="Cuomo C.A."/>
            <person name="Martel A."/>
        </authorList>
    </citation>
    <scope>NUCLEOTIDE SEQUENCE [LARGE SCALE GENOMIC DNA]</scope>
    <source>
        <strain evidence="2 3">AMFP18/2</strain>
    </source>
</reference>
<sequence length="200" mass="20557">MIGNRFLQQQASSSNVHNQGLSTASGSPTQDCGSDIPSDTHTGTTSGADARAVSPVAISGDNATTPLRDLISPSPLSSLSQRIDKTGGVTSGASGTTTNAIAPSVLSTDKSIIDTFGGSQSFNSTLAKKTTHNRTGGSDSNETIAHHPDSPAHYVPVSGNRRNSDIAAQPRLPAQMTLLSSISDKPLILPPVAPLLDRCQ</sequence>
<keyword evidence="3" id="KW-1185">Reference proteome</keyword>
<evidence type="ECO:0000313" key="3">
    <source>
        <dbReference type="Proteomes" id="UP001648503"/>
    </source>
</evidence>
<feature type="compositionally biased region" description="Polar residues" evidence="1">
    <location>
        <begin position="1"/>
        <end position="47"/>
    </location>
</feature>
<comment type="caution">
    <text evidence="2">The sequence shown here is derived from an EMBL/GenBank/DDBJ whole genome shotgun (WGS) entry which is preliminary data.</text>
</comment>